<dbReference type="AlphaFoldDB" id="A0A078FIM6"/>
<evidence type="ECO:0000256" key="3">
    <source>
        <dbReference type="ARBA" id="ARBA00010617"/>
    </source>
</evidence>
<keyword evidence="7" id="KW-1133">Transmembrane helix</keyword>
<comment type="subcellular location">
    <subcellularLocation>
        <location evidence="2">Membrane</location>
        <topology evidence="2">Single-pass membrane protein</topology>
    </subcellularLocation>
</comment>
<dbReference type="GO" id="GO:0016020">
    <property type="term" value="C:membrane"/>
    <property type="evidence" value="ECO:0007669"/>
    <property type="project" value="UniProtKB-SubCell"/>
</dbReference>
<dbReference type="PaxDb" id="3708-A0A078FIM6"/>
<dbReference type="InterPro" id="IPR051103">
    <property type="entry name" value="Plant_metabolite_P450s"/>
</dbReference>
<dbReference type="SUPFAM" id="SSF48264">
    <property type="entry name" value="Cytochrome P450"/>
    <property type="match status" value="1"/>
</dbReference>
<dbReference type="GO" id="GO:0020037">
    <property type="term" value="F:heme binding"/>
    <property type="evidence" value="ECO:0007669"/>
    <property type="project" value="InterPro"/>
</dbReference>
<dbReference type="PRINTS" id="PR00385">
    <property type="entry name" value="P450"/>
</dbReference>
<dbReference type="OMA" id="RWFFSSK"/>
<evidence type="ECO:0000256" key="2">
    <source>
        <dbReference type="ARBA" id="ARBA00004167"/>
    </source>
</evidence>
<keyword evidence="9" id="KW-0503">Monooxygenase</keyword>
<proteinExistence type="inferred from homology"/>
<evidence type="ECO:0000256" key="9">
    <source>
        <dbReference type="ARBA" id="ARBA00023033"/>
    </source>
</evidence>
<dbReference type="InterPro" id="IPR001128">
    <property type="entry name" value="Cyt_P450"/>
</dbReference>
<gene>
    <name evidence="12" type="primary">BnaC07g16010D</name>
    <name evidence="12" type="ORF">GSBRNA2T00070468001</name>
</gene>
<keyword evidence="4" id="KW-0408">Iron</keyword>
<sequence>MFNLLSFALVVTLVILTAYLFRSKQNLPPSPVGFPVIGHLHLLKDSVHRCFRDLSRNLGPVFSLRLGSCRAVVVTSASIAEEFLSQGKDIIFANRPITTLDHWRNLRRICTLEIFSATRLRESFEIRRDEVRSLVRTIHKVASGGGKNSVRMELRPLLSGFTLNVIMRMVAGKRYYGEENAEAKESKELISETFELGGFTYVGDFLPIVKLFDFDGYVKRTKKLGSKLDKFLQELVMMDAGTDTTALTLEWAMANLLNHPDVLAKVKTELNNVVSKRGRLMEESDTSTCTYLNNVISETLRAGPMLVPHASSVDCKVAGYKIPRGTWLFVNAWAIQRDPKVWDEPEAFKPERRFRLLRCPSSATSPSVALVGDLSLGGSPGGDIALSRWLFQNRKFVGSVSRWFFSSKLFLGGSNRSSHLKSKLSHLKSKDRRIKVHRAKRTSGQSEDDVLKAAHEIFFNDYKVKFSLEHAWRELRNDQKWCGTQGSSQQSSGSKRKTVGVTPPNRPRHRSTHRPTIKQEHDRRTTHTKG</sequence>
<comment type="cofactor">
    <cofactor evidence="1">
        <name>heme</name>
        <dbReference type="ChEBI" id="CHEBI:30413"/>
    </cofactor>
</comment>
<dbReference type="PRINTS" id="PR00463">
    <property type="entry name" value="EP450I"/>
</dbReference>
<feature type="compositionally biased region" description="Basic residues" evidence="11">
    <location>
        <begin position="506"/>
        <end position="516"/>
    </location>
</feature>
<keyword evidence="13" id="KW-1185">Reference proteome</keyword>
<dbReference type="InterPro" id="IPR036396">
    <property type="entry name" value="Cyt_P450_sf"/>
</dbReference>
<keyword evidence="8" id="KW-0560">Oxidoreductase</keyword>
<evidence type="ECO:0000256" key="11">
    <source>
        <dbReference type="SAM" id="MobiDB-lite"/>
    </source>
</evidence>
<evidence type="ECO:0000256" key="4">
    <source>
        <dbReference type="ARBA" id="ARBA00022617"/>
    </source>
</evidence>
<dbReference type="GO" id="GO:0005506">
    <property type="term" value="F:iron ion binding"/>
    <property type="evidence" value="ECO:0007669"/>
    <property type="project" value="InterPro"/>
</dbReference>
<accession>A0A078FIM6</accession>
<keyword evidence="4" id="KW-0349">Heme</keyword>
<evidence type="ECO:0000313" key="12">
    <source>
        <dbReference type="EMBL" id="CDY12832.1"/>
    </source>
</evidence>
<dbReference type="EMBL" id="LK032027">
    <property type="protein sequence ID" value="CDY12832.1"/>
    <property type="molecule type" value="Genomic_DNA"/>
</dbReference>
<evidence type="ECO:0000256" key="6">
    <source>
        <dbReference type="ARBA" id="ARBA00022723"/>
    </source>
</evidence>
<dbReference type="PANTHER" id="PTHR24298:SF774">
    <property type="entry name" value="CYTOCHROME P450"/>
    <property type="match status" value="1"/>
</dbReference>
<dbReference type="GO" id="GO:0004497">
    <property type="term" value="F:monooxygenase activity"/>
    <property type="evidence" value="ECO:0007669"/>
    <property type="project" value="UniProtKB-KW"/>
</dbReference>
<comment type="similarity">
    <text evidence="3">Belongs to the cytochrome P450 family.</text>
</comment>
<dbReference type="PANTHER" id="PTHR24298">
    <property type="entry name" value="FLAVONOID 3'-MONOOXYGENASE-RELATED"/>
    <property type="match status" value="1"/>
</dbReference>
<dbReference type="GO" id="GO:0016705">
    <property type="term" value="F:oxidoreductase activity, acting on paired donors, with incorporation or reduction of molecular oxygen"/>
    <property type="evidence" value="ECO:0007669"/>
    <property type="project" value="InterPro"/>
</dbReference>
<dbReference type="Gene3D" id="1.10.630.10">
    <property type="entry name" value="Cytochrome P450"/>
    <property type="match status" value="2"/>
</dbReference>
<evidence type="ECO:0000256" key="5">
    <source>
        <dbReference type="ARBA" id="ARBA00022692"/>
    </source>
</evidence>
<feature type="compositionally biased region" description="Low complexity" evidence="11">
    <location>
        <begin position="483"/>
        <end position="493"/>
    </location>
</feature>
<dbReference type="Proteomes" id="UP000028999">
    <property type="component" value="Unassembled WGS sequence"/>
</dbReference>
<dbReference type="InterPro" id="IPR002401">
    <property type="entry name" value="Cyt_P450_E_grp-I"/>
</dbReference>
<evidence type="ECO:0000256" key="7">
    <source>
        <dbReference type="ARBA" id="ARBA00022989"/>
    </source>
</evidence>
<feature type="region of interest" description="Disordered" evidence="11">
    <location>
        <begin position="482"/>
        <end position="530"/>
    </location>
</feature>
<name>A0A078FIM6_BRANA</name>
<dbReference type="Pfam" id="PF00067">
    <property type="entry name" value="p450"/>
    <property type="match status" value="1"/>
</dbReference>
<feature type="compositionally biased region" description="Basic and acidic residues" evidence="11">
    <location>
        <begin position="517"/>
        <end position="530"/>
    </location>
</feature>
<keyword evidence="10" id="KW-0472">Membrane</keyword>
<evidence type="ECO:0000256" key="10">
    <source>
        <dbReference type="ARBA" id="ARBA00023136"/>
    </source>
</evidence>
<evidence type="ECO:0000313" key="13">
    <source>
        <dbReference type="Proteomes" id="UP000028999"/>
    </source>
</evidence>
<reference evidence="12 13" key="1">
    <citation type="journal article" date="2014" name="Science">
        <title>Plant genetics. Early allopolyploid evolution in the post-Neolithic Brassica napus oilseed genome.</title>
        <authorList>
            <person name="Chalhoub B."/>
            <person name="Denoeud F."/>
            <person name="Liu S."/>
            <person name="Parkin I.A."/>
            <person name="Tang H."/>
            <person name="Wang X."/>
            <person name="Chiquet J."/>
            <person name="Belcram H."/>
            <person name="Tong C."/>
            <person name="Samans B."/>
            <person name="Correa M."/>
            <person name="Da Silva C."/>
            <person name="Just J."/>
            <person name="Falentin C."/>
            <person name="Koh C.S."/>
            <person name="Le Clainche I."/>
            <person name="Bernard M."/>
            <person name="Bento P."/>
            <person name="Noel B."/>
            <person name="Labadie K."/>
            <person name="Alberti A."/>
            <person name="Charles M."/>
            <person name="Arnaud D."/>
            <person name="Guo H."/>
            <person name="Daviaud C."/>
            <person name="Alamery S."/>
            <person name="Jabbari K."/>
            <person name="Zhao M."/>
            <person name="Edger P.P."/>
            <person name="Chelaifa H."/>
            <person name="Tack D."/>
            <person name="Lassalle G."/>
            <person name="Mestiri I."/>
            <person name="Schnel N."/>
            <person name="Le Paslier M.C."/>
            <person name="Fan G."/>
            <person name="Renault V."/>
            <person name="Bayer P.E."/>
            <person name="Golicz A.A."/>
            <person name="Manoli S."/>
            <person name="Lee T.H."/>
            <person name="Thi V.H."/>
            <person name="Chalabi S."/>
            <person name="Hu Q."/>
            <person name="Fan C."/>
            <person name="Tollenaere R."/>
            <person name="Lu Y."/>
            <person name="Battail C."/>
            <person name="Shen J."/>
            <person name="Sidebottom C.H."/>
            <person name="Wang X."/>
            <person name="Canaguier A."/>
            <person name="Chauveau A."/>
            <person name="Berard A."/>
            <person name="Deniot G."/>
            <person name="Guan M."/>
            <person name="Liu Z."/>
            <person name="Sun F."/>
            <person name="Lim Y.P."/>
            <person name="Lyons E."/>
            <person name="Town C.D."/>
            <person name="Bancroft I."/>
            <person name="Wang X."/>
            <person name="Meng J."/>
            <person name="Ma J."/>
            <person name="Pires J.C."/>
            <person name="King G.J."/>
            <person name="Brunel D."/>
            <person name="Delourme R."/>
            <person name="Renard M."/>
            <person name="Aury J.M."/>
            <person name="Adams K.L."/>
            <person name="Batley J."/>
            <person name="Snowdon R.J."/>
            <person name="Tost J."/>
            <person name="Edwards D."/>
            <person name="Zhou Y."/>
            <person name="Hua W."/>
            <person name="Sharpe A.G."/>
            <person name="Paterson A.H."/>
            <person name="Guan C."/>
            <person name="Wincker P."/>
        </authorList>
    </citation>
    <scope>NUCLEOTIDE SEQUENCE [LARGE SCALE GENOMIC DNA]</scope>
    <source>
        <strain evidence="13">cv. Darmor-bzh</strain>
    </source>
</reference>
<keyword evidence="6" id="KW-0479">Metal-binding</keyword>
<evidence type="ECO:0000256" key="1">
    <source>
        <dbReference type="ARBA" id="ARBA00001971"/>
    </source>
</evidence>
<dbReference type="Gramene" id="CDY12832">
    <property type="protein sequence ID" value="CDY12832"/>
    <property type="gene ID" value="GSBRNA2T00070468001"/>
</dbReference>
<protein>
    <submittedName>
        <fullName evidence="12">BnaC07g16010D protein</fullName>
    </submittedName>
</protein>
<organism evidence="12 13">
    <name type="scientific">Brassica napus</name>
    <name type="common">Rape</name>
    <dbReference type="NCBI Taxonomy" id="3708"/>
    <lineage>
        <taxon>Eukaryota</taxon>
        <taxon>Viridiplantae</taxon>
        <taxon>Streptophyta</taxon>
        <taxon>Embryophyta</taxon>
        <taxon>Tracheophyta</taxon>
        <taxon>Spermatophyta</taxon>
        <taxon>Magnoliopsida</taxon>
        <taxon>eudicotyledons</taxon>
        <taxon>Gunneridae</taxon>
        <taxon>Pentapetalae</taxon>
        <taxon>rosids</taxon>
        <taxon>malvids</taxon>
        <taxon>Brassicales</taxon>
        <taxon>Brassicaceae</taxon>
        <taxon>Brassiceae</taxon>
        <taxon>Brassica</taxon>
    </lineage>
</organism>
<evidence type="ECO:0000256" key="8">
    <source>
        <dbReference type="ARBA" id="ARBA00023002"/>
    </source>
</evidence>
<keyword evidence="5" id="KW-0812">Transmembrane</keyword>
<dbReference type="STRING" id="3708.A0A078FIM6"/>